<evidence type="ECO:0000256" key="6">
    <source>
        <dbReference type="ARBA" id="ARBA00022989"/>
    </source>
</evidence>
<feature type="transmembrane region" description="Helical" evidence="10">
    <location>
        <begin position="329"/>
        <end position="349"/>
    </location>
</feature>
<dbReference type="Pfam" id="PF13115">
    <property type="entry name" value="YtkA"/>
    <property type="match status" value="1"/>
</dbReference>
<dbReference type="InterPro" id="IPR007348">
    <property type="entry name" value="CopC_dom"/>
</dbReference>
<evidence type="ECO:0000256" key="8">
    <source>
        <dbReference type="ARBA" id="ARBA00023136"/>
    </source>
</evidence>
<keyword evidence="7" id="KW-0186">Copper</keyword>
<keyword evidence="5" id="KW-0732">Signal</keyword>
<feature type="transmembrane region" description="Helical" evidence="10">
    <location>
        <begin position="266"/>
        <end position="285"/>
    </location>
</feature>
<keyword evidence="4" id="KW-0479">Metal-binding</keyword>
<dbReference type="InterPro" id="IPR032694">
    <property type="entry name" value="CopC/D"/>
</dbReference>
<gene>
    <name evidence="14" type="ORF">D0466_20360</name>
</gene>
<evidence type="ECO:0000256" key="3">
    <source>
        <dbReference type="ARBA" id="ARBA00022692"/>
    </source>
</evidence>
<evidence type="ECO:0000259" key="13">
    <source>
        <dbReference type="Pfam" id="PF13115"/>
    </source>
</evidence>
<evidence type="ECO:0000256" key="2">
    <source>
        <dbReference type="ARBA" id="ARBA00022475"/>
    </source>
</evidence>
<evidence type="ECO:0000256" key="10">
    <source>
        <dbReference type="SAM" id="Phobius"/>
    </source>
</evidence>
<feature type="transmembrane region" description="Helical" evidence="10">
    <location>
        <begin position="441"/>
        <end position="461"/>
    </location>
</feature>
<evidence type="ECO:0000313" key="15">
    <source>
        <dbReference type="Proteomes" id="UP000262939"/>
    </source>
</evidence>
<dbReference type="EMBL" id="QVTD01000021">
    <property type="protein sequence ID" value="RFU60925.1"/>
    <property type="molecule type" value="Genomic_DNA"/>
</dbReference>
<dbReference type="InterPro" id="IPR008457">
    <property type="entry name" value="Cu-R_CopD_dom"/>
</dbReference>
<dbReference type="InterPro" id="IPR032693">
    <property type="entry name" value="YtkA-like_dom"/>
</dbReference>
<dbReference type="InterPro" id="IPR014756">
    <property type="entry name" value="Ig_E-set"/>
</dbReference>
<dbReference type="GO" id="GO:0042597">
    <property type="term" value="C:periplasmic space"/>
    <property type="evidence" value="ECO:0007669"/>
    <property type="project" value="InterPro"/>
</dbReference>
<evidence type="ECO:0000256" key="9">
    <source>
        <dbReference type="SAM" id="MobiDB-lite"/>
    </source>
</evidence>
<evidence type="ECO:0000259" key="11">
    <source>
        <dbReference type="Pfam" id="PF04234"/>
    </source>
</evidence>
<name>A0A372L836_9BACI</name>
<feature type="domain" description="CopC" evidence="11">
    <location>
        <begin position="47"/>
        <end position="141"/>
    </location>
</feature>
<keyword evidence="6 10" id="KW-1133">Transmembrane helix</keyword>
<keyword evidence="2" id="KW-1003">Cell membrane</keyword>
<reference evidence="14 15" key="1">
    <citation type="submission" date="2018-08" db="EMBL/GenBank/DDBJ databases">
        <title>Bacillus chawlae sp. nov., Bacillus glennii sp. nov., and Bacillus saganii sp. nov. Isolated from the Vehicle Assembly Building at Kennedy Space Center where the Viking Spacecraft were Assembled.</title>
        <authorList>
            <person name="Seuylemezian A."/>
            <person name="Vaishampayan P."/>
        </authorList>
    </citation>
    <scope>NUCLEOTIDE SEQUENCE [LARGE SCALE GENOMIC DNA]</scope>
    <source>
        <strain evidence="14 15">V44-8</strain>
    </source>
</reference>
<evidence type="ECO:0000256" key="1">
    <source>
        <dbReference type="ARBA" id="ARBA00004651"/>
    </source>
</evidence>
<feature type="transmembrane region" description="Helical" evidence="10">
    <location>
        <begin position="27"/>
        <end position="50"/>
    </location>
</feature>
<evidence type="ECO:0000259" key="12">
    <source>
        <dbReference type="Pfam" id="PF05425"/>
    </source>
</evidence>
<keyword evidence="3 10" id="KW-0812">Transmembrane</keyword>
<dbReference type="GO" id="GO:0005886">
    <property type="term" value="C:plasma membrane"/>
    <property type="evidence" value="ECO:0007669"/>
    <property type="project" value="UniProtKB-SubCell"/>
</dbReference>
<feature type="region of interest" description="Disordered" evidence="9">
    <location>
        <begin position="147"/>
        <end position="169"/>
    </location>
</feature>
<sequence length="579" mass="63642">MPFCEKRIVAVPVLYNMVKVNDSLKKFGFVVLLVYLFTLVPKVAWAHAYLVSSNPAENETLTEPPSKVTLQFSESIQSGFHSIVLVDSSGDQIMLSDSIGKDASILEAPITEELAAGIYYMQWKVISADGHPIHGAIPFNVEAAQKGTDPVPVEEPGSNPDSNPVPAATGGDNPTFDVIALRWLLYMGLSLFIGVIVCNLFIIQGPPQQQAKSMRVIWASLIAISIALLLNLPLQTTLYAGVSWSEAFTLSLLKETAEQTTVGTVWVFQLLLLVILWLFAWMATLIRSEISVRNWSLPLLASVGLLVSKAFTSHAAGSENPILAVTMDFLHLLASSVWVGGLFTVVFLLPRGDLDSTNERQDYWKSLHRFSLWAMIAVAIILLTGIYGSLLYVPTWYSLFHSPYGKVLLGKILLFSLMVMLGAFHFLRTRKKGNTGIHRTAWFELALGISVLIIVTILTNLPTAASSPGPFKVTQKVQGGHSVTLEISPNVAGHNTFQIDVRNTEGETVTDIEQVTLSLNHMDMEMEENTVIVTKKSPGHFQTEGLYMNMNGKWRLSVHVLTSSLDSYGVEFHPTVGTK</sequence>
<feature type="transmembrane region" description="Helical" evidence="10">
    <location>
        <begin position="183"/>
        <end position="203"/>
    </location>
</feature>
<dbReference type="PANTHER" id="PTHR34820">
    <property type="entry name" value="INNER MEMBRANE PROTEIN YEBZ"/>
    <property type="match status" value="1"/>
</dbReference>
<dbReference type="InterPro" id="IPR014755">
    <property type="entry name" value="Cu-Rt/internalin_Ig-like"/>
</dbReference>
<dbReference type="Gene3D" id="2.60.40.1220">
    <property type="match status" value="1"/>
</dbReference>
<dbReference type="AlphaFoldDB" id="A0A372L836"/>
<protein>
    <submittedName>
        <fullName evidence="14">Copper resistance protein</fullName>
    </submittedName>
</protein>
<dbReference type="GO" id="GO:0046688">
    <property type="term" value="P:response to copper ion"/>
    <property type="evidence" value="ECO:0007669"/>
    <property type="project" value="InterPro"/>
</dbReference>
<evidence type="ECO:0000313" key="14">
    <source>
        <dbReference type="EMBL" id="RFU60925.1"/>
    </source>
</evidence>
<dbReference type="PANTHER" id="PTHR34820:SF4">
    <property type="entry name" value="INNER MEMBRANE PROTEIN YEBZ"/>
    <property type="match status" value="1"/>
</dbReference>
<feature type="transmembrane region" description="Helical" evidence="10">
    <location>
        <begin position="297"/>
        <end position="317"/>
    </location>
</feature>
<feature type="domain" description="YtkA-like" evidence="13">
    <location>
        <begin position="484"/>
        <end position="559"/>
    </location>
</feature>
<keyword evidence="8 10" id="KW-0472">Membrane</keyword>
<dbReference type="GO" id="GO:0005507">
    <property type="term" value="F:copper ion binding"/>
    <property type="evidence" value="ECO:0007669"/>
    <property type="project" value="InterPro"/>
</dbReference>
<feature type="transmembrane region" description="Helical" evidence="10">
    <location>
        <begin position="370"/>
        <end position="392"/>
    </location>
</feature>
<dbReference type="Pfam" id="PF04234">
    <property type="entry name" value="CopC"/>
    <property type="match status" value="1"/>
</dbReference>
<dbReference type="SUPFAM" id="SSF81296">
    <property type="entry name" value="E set domains"/>
    <property type="match status" value="1"/>
</dbReference>
<organism evidence="14 15">
    <name type="scientific">Peribacillus glennii</name>
    <dbReference type="NCBI Taxonomy" id="2303991"/>
    <lineage>
        <taxon>Bacteria</taxon>
        <taxon>Bacillati</taxon>
        <taxon>Bacillota</taxon>
        <taxon>Bacilli</taxon>
        <taxon>Bacillales</taxon>
        <taxon>Bacillaceae</taxon>
        <taxon>Peribacillus</taxon>
    </lineage>
</organism>
<feature type="transmembrane region" description="Helical" evidence="10">
    <location>
        <begin position="215"/>
        <end position="234"/>
    </location>
</feature>
<comment type="subcellular location">
    <subcellularLocation>
        <location evidence="1">Cell membrane</location>
        <topology evidence="1">Multi-pass membrane protein</topology>
    </subcellularLocation>
</comment>
<accession>A0A372L836</accession>
<evidence type="ECO:0000256" key="5">
    <source>
        <dbReference type="ARBA" id="ARBA00022729"/>
    </source>
</evidence>
<dbReference type="Proteomes" id="UP000262939">
    <property type="component" value="Unassembled WGS sequence"/>
</dbReference>
<keyword evidence="15" id="KW-1185">Reference proteome</keyword>
<feature type="domain" description="Copper resistance protein D" evidence="12">
    <location>
        <begin position="366"/>
        <end position="458"/>
    </location>
</feature>
<evidence type="ECO:0000256" key="7">
    <source>
        <dbReference type="ARBA" id="ARBA00023008"/>
    </source>
</evidence>
<feature type="transmembrane region" description="Helical" evidence="10">
    <location>
        <begin position="412"/>
        <end position="429"/>
    </location>
</feature>
<evidence type="ECO:0000256" key="4">
    <source>
        <dbReference type="ARBA" id="ARBA00022723"/>
    </source>
</evidence>
<dbReference type="Pfam" id="PF05425">
    <property type="entry name" value="CopD"/>
    <property type="match status" value="1"/>
</dbReference>
<dbReference type="GO" id="GO:0006825">
    <property type="term" value="P:copper ion transport"/>
    <property type="evidence" value="ECO:0007669"/>
    <property type="project" value="InterPro"/>
</dbReference>
<proteinExistence type="predicted"/>
<comment type="caution">
    <text evidence="14">The sequence shown here is derived from an EMBL/GenBank/DDBJ whole genome shotgun (WGS) entry which is preliminary data.</text>
</comment>